<evidence type="ECO:0000313" key="3">
    <source>
        <dbReference type="EMBL" id="KAJ8763768.1"/>
    </source>
</evidence>
<evidence type="ECO:0000256" key="2">
    <source>
        <dbReference type="ARBA" id="ARBA00022679"/>
    </source>
</evidence>
<dbReference type="GO" id="GO:0016740">
    <property type="term" value="F:transferase activity"/>
    <property type="evidence" value="ECO:0007669"/>
    <property type="project" value="UniProtKB-KW"/>
</dbReference>
<evidence type="ECO:0000313" key="4">
    <source>
        <dbReference type="Proteomes" id="UP001159364"/>
    </source>
</evidence>
<name>A0AAV8TAM8_9ROSI</name>
<proteinExistence type="inferred from homology"/>
<comment type="caution">
    <text evidence="3">The sequence shown here is derived from an EMBL/GenBank/DDBJ whole genome shotgun (WGS) entry which is preliminary data.</text>
</comment>
<dbReference type="InterPro" id="IPR050898">
    <property type="entry name" value="Plant_acyltransferase"/>
</dbReference>
<dbReference type="InterPro" id="IPR023213">
    <property type="entry name" value="CAT-like_dom_sf"/>
</dbReference>
<dbReference type="EMBL" id="JAIWQS010000005">
    <property type="protein sequence ID" value="KAJ8763768.1"/>
    <property type="molecule type" value="Genomic_DNA"/>
</dbReference>
<comment type="similarity">
    <text evidence="1">Belongs to the plant acyltransferase family.</text>
</comment>
<organism evidence="3 4">
    <name type="scientific">Erythroxylum novogranatense</name>
    <dbReference type="NCBI Taxonomy" id="1862640"/>
    <lineage>
        <taxon>Eukaryota</taxon>
        <taxon>Viridiplantae</taxon>
        <taxon>Streptophyta</taxon>
        <taxon>Embryophyta</taxon>
        <taxon>Tracheophyta</taxon>
        <taxon>Spermatophyta</taxon>
        <taxon>Magnoliopsida</taxon>
        <taxon>eudicotyledons</taxon>
        <taxon>Gunneridae</taxon>
        <taxon>Pentapetalae</taxon>
        <taxon>rosids</taxon>
        <taxon>fabids</taxon>
        <taxon>Malpighiales</taxon>
        <taxon>Erythroxylaceae</taxon>
        <taxon>Erythroxylum</taxon>
    </lineage>
</organism>
<protein>
    <recommendedName>
        <fullName evidence="5">Benzyl alcohol O-benzoyltransferase</fullName>
    </recommendedName>
</protein>
<evidence type="ECO:0000256" key="1">
    <source>
        <dbReference type="ARBA" id="ARBA00009861"/>
    </source>
</evidence>
<accession>A0AAV8TAM8</accession>
<keyword evidence="4" id="KW-1185">Reference proteome</keyword>
<dbReference type="AlphaFoldDB" id="A0AAV8TAM8"/>
<evidence type="ECO:0008006" key="5">
    <source>
        <dbReference type="Google" id="ProtNLM"/>
    </source>
</evidence>
<reference evidence="3 4" key="1">
    <citation type="submission" date="2021-09" db="EMBL/GenBank/DDBJ databases">
        <title>Genomic insights and catalytic innovation underlie evolution of tropane alkaloids biosynthesis.</title>
        <authorList>
            <person name="Wang Y.-J."/>
            <person name="Tian T."/>
            <person name="Huang J.-P."/>
            <person name="Huang S.-X."/>
        </authorList>
    </citation>
    <scope>NUCLEOTIDE SEQUENCE [LARGE SCALE GENOMIC DNA]</scope>
    <source>
        <strain evidence="3">KIB-2018</strain>
        <tissue evidence="3">Leaf</tissue>
    </source>
</reference>
<dbReference type="PANTHER" id="PTHR31147">
    <property type="entry name" value="ACYL TRANSFERASE 4"/>
    <property type="match status" value="1"/>
</dbReference>
<gene>
    <name evidence="3" type="ORF">K2173_003550</name>
</gene>
<keyword evidence="2" id="KW-0808">Transferase</keyword>
<dbReference type="PANTHER" id="PTHR31147:SF66">
    <property type="entry name" value="OS05G0315700 PROTEIN"/>
    <property type="match status" value="1"/>
</dbReference>
<dbReference type="Pfam" id="PF02458">
    <property type="entry name" value="Transferase"/>
    <property type="match status" value="2"/>
</dbReference>
<dbReference type="Proteomes" id="UP001159364">
    <property type="component" value="Linkage Group LG05"/>
</dbReference>
<sequence length="465" mass="52075">MAASPMSLKFTVRRSEPELVKPSKPTPHLATFRFHIQVFQFYGLNPLAQGKDPAKVIREALADTLVFYYPFAGRLREKHDRKLLVDCTGDGALFVEADADVSLGQFGDPIVPPFPCSEELLVRFAGSDEILNFPLMLMQLSCFSSFSLLLYILPDHNLILPFKDVTRLRCGGFIVALQVNHTICDATGLAQFLTAIAEIARGAESPSITPVWQRELLNARDPPRITSRHIEYIDDDGIHELTNHFPFQGMAHRTFLIGPSELSLIRRQIPPHLHPCSKFEALTACLWRCFIAAFHRTDSEEEVRMKMAVNARSTFDPPLPEGFYGNAFTNIIATTCSSRLFKRWALGHALQLIRNAKNMVNDEYMRSLADLMVIRKRPSGMVKSYNVTDVKRVGFEDVDYGWGKAAYAGPPRAWASDTIPGVAFVLLPYRNGLGEDGITLLVSLPKSHMARFVAALVQMLKHSNA</sequence>
<dbReference type="Gene3D" id="3.30.559.10">
    <property type="entry name" value="Chloramphenicol acetyltransferase-like domain"/>
    <property type="match status" value="2"/>
</dbReference>